<dbReference type="Pfam" id="PF04488">
    <property type="entry name" value="Gly_transf_sug"/>
    <property type="match status" value="1"/>
</dbReference>
<dbReference type="InterPro" id="IPR007577">
    <property type="entry name" value="GlycoTrfase_DXD_sugar-bd_CS"/>
</dbReference>
<reference evidence="1" key="1">
    <citation type="submission" date="2020-06" db="EMBL/GenBank/DDBJ databases">
        <authorList>
            <consortium name="Plant Systems Biology data submission"/>
        </authorList>
    </citation>
    <scope>NUCLEOTIDE SEQUENCE</scope>
    <source>
        <strain evidence="1">D6</strain>
    </source>
</reference>
<dbReference type="AlphaFoldDB" id="A0A9N8DCA8"/>
<comment type="caution">
    <text evidence="1">The sequence shown here is derived from an EMBL/GenBank/DDBJ whole genome shotgun (WGS) entry which is preliminary data.</text>
</comment>
<dbReference type="InterPro" id="IPR039367">
    <property type="entry name" value="Och1-like"/>
</dbReference>
<dbReference type="Proteomes" id="UP001153069">
    <property type="component" value="Unassembled WGS sequence"/>
</dbReference>
<dbReference type="GO" id="GO:0000009">
    <property type="term" value="F:alpha-1,6-mannosyltransferase activity"/>
    <property type="evidence" value="ECO:0007669"/>
    <property type="project" value="InterPro"/>
</dbReference>
<dbReference type="EMBL" id="CAICTM010000032">
    <property type="protein sequence ID" value="CAB9498149.1"/>
    <property type="molecule type" value="Genomic_DNA"/>
</dbReference>
<proteinExistence type="predicted"/>
<dbReference type="PANTHER" id="PTHR31834">
    <property type="entry name" value="INITIATION-SPECIFIC ALPHA-1,6-MANNOSYLTRANSFERASE"/>
    <property type="match status" value="1"/>
</dbReference>
<sequence>MLPPTTKFPLVFPLLVLLGISAQYNVLLTLDVKQLRSRGPPGTNGRRALLDVTEAPPFTSFQVPLPDLVRAYETNIACTDGLIPADQVVNTTADLLVGAGRNIPKTIHVTGKTKCVTQAFHDNLKYWVSQMPGYSFYFHDDQAVETLFRSQSWPLFPQIQNSFECLRGAGGAAMSDLWRYLVLFQYGGVYADMDTRPNTLFNATTITPDMDGFFLIEDQFKILSQYFFAIGPQHPLMFHAIQDVMQRMHAQVEVGTFNVPVESGPHCLHRAYKAFRGIHDGKNGPWKPTHQPKAGVYYYHDFKEETSNNSSSNRSITVVGNASTPDQWVIREAFKAQDKNSAWDKMNVSNYRHMNKKPLEKSCLDLLWEKQHQPEFVRTG</sequence>
<evidence type="ECO:0000313" key="1">
    <source>
        <dbReference type="EMBL" id="CAB9498149.1"/>
    </source>
</evidence>
<dbReference type="SUPFAM" id="SSF53448">
    <property type="entry name" value="Nucleotide-diphospho-sugar transferases"/>
    <property type="match status" value="1"/>
</dbReference>
<dbReference type="GO" id="GO:0006487">
    <property type="term" value="P:protein N-linked glycosylation"/>
    <property type="evidence" value="ECO:0007669"/>
    <property type="project" value="TreeGrafter"/>
</dbReference>
<gene>
    <name evidence="1" type="ORF">SEMRO_32_G020880.1</name>
</gene>
<dbReference type="InterPro" id="IPR029044">
    <property type="entry name" value="Nucleotide-diphossugar_trans"/>
</dbReference>
<dbReference type="PANTHER" id="PTHR31834:SF1">
    <property type="entry name" value="INITIATION-SPECIFIC ALPHA-1,6-MANNOSYLTRANSFERASE"/>
    <property type="match status" value="1"/>
</dbReference>
<dbReference type="GO" id="GO:0000136">
    <property type="term" value="C:mannan polymerase complex"/>
    <property type="evidence" value="ECO:0007669"/>
    <property type="project" value="TreeGrafter"/>
</dbReference>
<accession>A0A9N8DCA8</accession>
<evidence type="ECO:0000313" key="2">
    <source>
        <dbReference type="Proteomes" id="UP001153069"/>
    </source>
</evidence>
<name>A0A9N8DCA8_9STRA</name>
<dbReference type="Gene3D" id="3.90.550.20">
    <property type="match status" value="1"/>
</dbReference>
<protein>
    <submittedName>
        <fullName evidence="1">Glycosyltransferase</fullName>
    </submittedName>
</protein>
<dbReference type="OrthoDB" id="45532at2759"/>
<keyword evidence="2" id="KW-1185">Reference proteome</keyword>
<organism evidence="1 2">
    <name type="scientific">Seminavis robusta</name>
    <dbReference type="NCBI Taxonomy" id="568900"/>
    <lineage>
        <taxon>Eukaryota</taxon>
        <taxon>Sar</taxon>
        <taxon>Stramenopiles</taxon>
        <taxon>Ochrophyta</taxon>
        <taxon>Bacillariophyta</taxon>
        <taxon>Bacillariophyceae</taxon>
        <taxon>Bacillariophycidae</taxon>
        <taxon>Naviculales</taxon>
        <taxon>Naviculaceae</taxon>
        <taxon>Seminavis</taxon>
    </lineage>
</organism>